<dbReference type="PROSITE" id="PS50113">
    <property type="entry name" value="PAC"/>
    <property type="match status" value="1"/>
</dbReference>
<dbReference type="Gene3D" id="3.30.450.20">
    <property type="entry name" value="PAS domain"/>
    <property type="match status" value="1"/>
</dbReference>
<feature type="non-terminal residue" evidence="2">
    <location>
        <position position="175"/>
    </location>
</feature>
<proteinExistence type="predicted"/>
<protein>
    <recommendedName>
        <fullName evidence="1">PAC domain-containing protein</fullName>
    </recommendedName>
</protein>
<dbReference type="SUPFAM" id="SSF55785">
    <property type="entry name" value="PYP-like sensor domain (PAS domain)"/>
    <property type="match status" value="1"/>
</dbReference>
<dbReference type="AlphaFoldDB" id="X1FC59"/>
<dbReference type="InterPro" id="IPR000700">
    <property type="entry name" value="PAS-assoc_C"/>
</dbReference>
<gene>
    <name evidence="2" type="ORF">S03H2_24964</name>
</gene>
<organism evidence="2">
    <name type="scientific">marine sediment metagenome</name>
    <dbReference type="NCBI Taxonomy" id="412755"/>
    <lineage>
        <taxon>unclassified sequences</taxon>
        <taxon>metagenomes</taxon>
        <taxon>ecological metagenomes</taxon>
    </lineage>
</organism>
<name>X1FC59_9ZZZZ</name>
<reference evidence="2" key="1">
    <citation type="journal article" date="2014" name="Front. Microbiol.">
        <title>High frequency of phylogenetically diverse reductive dehalogenase-homologous genes in deep subseafloor sedimentary metagenomes.</title>
        <authorList>
            <person name="Kawai M."/>
            <person name="Futagami T."/>
            <person name="Toyoda A."/>
            <person name="Takaki Y."/>
            <person name="Nishi S."/>
            <person name="Hori S."/>
            <person name="Arai W."/>
            <person name="Tsubouchi T."/>
            <person name="Morono Y."/>
            <person name="Uchiyama I."/>
            <person name="Ito T."/>
            <person name="Fujiyama A."/>
            <person name="Inagaki F."/>
            <person name="Takami H."/>
        </authorList>
    </citation>
    <scope>NUCLEOTIDE SEQUENCE</scope>
    <source>
        <strain evidence="2">Expedition CK06-06</strain>
    </source>
</reference>
<dbReference type="InterPro" id="IPR035965">
    <property type="entry name" value="PAS-like_dom_sf"/>
</dbReference>
<dbReference type="EMBL" id="BARU01014008">
    <property type="protein sequence ID" value="GAH43241.1"/>
    <property type="molecule type" value="Genomic_DNA"/>
</dbReference>
<evidence type="ECO:0000313" key="2">
    <source>
        <dbReference type="EMBL" id="GAH43241.1"/>
    </source>
</evidence>
<comment type="caution">
    <text evidence="2">The sequence shown here is derived from an EMBL/GenBank/DDBJ whole genome shotgun (WGS) entry which is preliminary data.</text>
</comment>
<dbReference type="InterPro" id="IPR000014">
    <property type="entry name" value="PAS"/>
</dbReference>
<accession>X1FC59</accession>
<evidence type="ECO:0000259" key="1">
    <source>
        <dbReference type="PROSITE" id="PS50113"/>
    </source>
</evidence>
<dbReference type="NCBIfam" id="TIGR00229">
    <property type="entry name" value="sensory_box"/>
    <property type="match status" value="1"/>
</dbReference>
<sequence length="175" mass="20252">TFKKMKTNMEGIPVYVKLVRKDGSEFIAEVTGKNLSISGKKRVLSTIRDITTRMQVEETLEQTEQERETLLHSVGERVKELKCMFGVTESIRNRKTIDEIFQDTANLIPSGWHYPEITRGKLIFDGEEYVSETFIESEWKQSSDILVNGKRSGSINVFYLEMCRQLDEGPFMKEE</sequence>
<feature type="non-terminal residue" evidence="2">
    <location>
        <position position="1"/>
    </location>
</feature>
<feature type="domain" description="PAC" evidence="1">
    <location>
        <begin position="12"/>
        <end position="62"/>
    </location>
</feature>